<name>A0A0C1L819_9BACT</name>
<gene>
    <name evidence="1" type="ORF">OI18_03685</name>
</gene>
<accession>A0A0C1L819</accession>
<sequence length="188" mass="21357">MATIDGNQLFHKGSGKIGNYILRQRNGKTVVYSRPVSETNWAPTPRQQKNREKFAKANEYSKKVLTDVQLRNFYSGFLKKKHLTIQTVAVRDFRQPPVVEGIEVRYEQNQAIIRVEADDDTKVTGVEVTVINRDGQVITRGQAQYAEYWYWDFNAGELPKIPGGYRVEAIASDMPGNTGTLTTTLDEQ</sequence>
<dbReference type="RefSeq" id="WP_039137382.1">
    <property type="nucleotide sequence ID" value="NZ_JSVC01000004.1"/>
</dbReference>
<evidence type="ECO:0000313" key="2">
    <source>
        <dbReference type="Proteomes" id="UP000031408"/>
    </source>
</evidence>
<dbReference type="EMBL" id="JSVC01000004">
    <property type="protein sequence ID" value="KIC95761.1"/>
    <property type="molecule type" value="Genomic_DNA"/>
</dbReference>
<dbReference type="OrthoDB" id="880927at2"/>
<protein>
    <submittedName>
        <fullName evidence="1">Uncharacterized protein</fullName>
    </submittedName>
</protein>
<keyword evidence="2" id="KW-1185">Reference proteome</keyword>
<dbReference type="AlphaFoldDB" id="A0A0C1L819"/>
<comment type="caution">
    <text evidence="1">The sequence shown here is derived from an EMBL/GenBank/DDBJ whole genome shotgun (WGS) entry which is preliminary data.</text>
</comment>
<reference evidence="1 2" key="1">
    <citation type="submission" date="2014-11" db="EMBL/GenBank/DDBJ databases">
        <title>Genome sequence of Flavihumibacter solisilvae 3-3.</title>
        <authorList>
            <person name="Zhou G."/>
            <person name="Li M."/>
            <person name="Wang G."/>
        </authorList>
    </citation>
    <scope>NUCLEOTIDE SEQUENCE [LARGE SCALE GENOMIC DNA]</scope>
    <source>
        <strain evidence="1 2">3-3</strain>
    </source>
</reference>
<dbReference type="Proteomes" id="UP000031408">
    <property type="component" value="Unassembled WGS sequence"/>
</dbReference>
<organism evidence="1 2">
    <name type="scientific">Flavihumibacter solisilvae</name>
    <dbReference type="NCBI Taxonomy" id="1349421"/>
    <lineage>
        <taxon>Bacteria</taxon>
        <taxon>Pseudomonadati</taxon>
        <taxon>Bacteroidota</taxon>
        <taxon>Chitinophagia</taxon>
        <taxon>Chitinophagales</taxon>
        <taxon>Chitinophagaceae</taxon>
        <taxon>Flavihumibacter</taxon>
    </lineage>
</organism>
<evidence type="ECO:0000313" key="1">
    <source>
        <dbReference type="EMBL" id="KIC95761.1"/>
    </source>
</evidence>
<proteinExistence type="predicted"/>